<dbReference type="Proteomes" id="UP000467841">
    <property type="component" value="Unassembled WGS sequence"/>
</dbReference>
<evidence type="ECO:0000313" key="1">
    <source>
        <dbReference type="EMBL" id="CAA7025755.1"/>
    </source>
</evidence>
<accession>A0A6D2III6</accession>
<proteinExistence type="predicted"/>
<dbReference type="AlphaFoldDB" id="A0A6D2III6"/>
<gene>
    <name evidence="1" type="ORF">MERR_LOCUS12990</name>
</gene>
<comment type="caution">
    <text evidence="1">The sequence shown here is derived from an EMBL/GenBank/DDBJ whole genome shotgun (WGS) entry which is preliminary data.</text>
</comment>
<name>A0A6D2III6_9BRAS</name>
<keyword evidence="2" id="KW-1185">Reference proteome</keyword>
<reference evidence="1" key="1">
    <citation type="submission" date="2020-01" db="EMBL/GenBank/DDBJ databases">
        <authorList>
            <person name="Mishra B."/>
        </authorList>
    </citation>
    <scope>NUCLEOTIDE SEQUENCE [LARGE SCALE GENOMIC DNA]</scope>
</reference>
<dbReference type="EMBL" id="CACVBM020001032">
    <property type="protein sequence ID" value="CAA7025755.1"/>
    <property type="molecule type" value="Genomic_DNA"/>
</dbReference>
<sequence length="103" mass="11779">MEAEDIPLWKIKDNEFKNKFASASTWNLIREVSRQVDWCEPLLCFLSTPDRITGPSVFPLSLLLGDLDTAHRQAPPIHLFNRLGNNCLAHLRKSTSRNTSLPY</sequence>
<organism evidence="1 2">
    <name type="scientific">Microthlaspi erraticum</name>
    <dbReference type="NCBI Taxonomy" id="1685480"/>
    <lineage>
        <taxon>Eukaryota</taxon>
        <taxon>Viridiplantae</taxon>
        <taxon>Streptophyta</taxon>
        <taxon>Embryophyta</taxon>
        <taxon>Tracheophyta</taxon>
        <taxon>Spermatophyta</taxon>
        <taxon>Magnoliopsida</taxon>
        <taxon>eudicotyledons</taxon>
        <taxon>Gunneridae</taxon>
        <taxon>Pentapetalae</taxon>
        <taxon>rosids</taxon>
        <taxon>malvids</taxon>
        <taxon>Brassicales</taxon>
        <taxon>Brassicaceae</taxon>
        <taxon>Coluteocarpeae</taxon>
        <taxon>Microthlaspi</taxon>
    </lineage>
</organism>
<evidence type="ECO:0000313" key="2">
    <source>
        <dbReference type="Proteomes" id="UP000467841"/>
    </source>
</evidence>
<protein>
    <submittedName>
        <fullName evidence="1">Uncharacterized protein</fullName>
    </submittedName>
</protein>